<dbReference type="EMBL" id="KQ243932">
    <property type="protein sequence ID" value="KNC74983.1"/>
    <property type="molecule type" value="Genomic_DNA"/>
</dbReference>
<name>A0A0L0FG09_9EUKA</name>
<gene>
    <name evidence="2" type="ORF">SARC_12482</name>
</gene>
<dbReference type="GeneID" id="25912986"/>
<dbReference type="Proteomes" id="UP000054560">
    <property type="component" value="Unassembled WGS sequence"/>
</dbReference>
<accession>A0A0L0FG09</accession>
<keyword evidence="3" id="KW-1185">Reference proteome</keyword>
<evidence type="ECO:0000313" key="3">
    <source>
        <dbReference type="Proteomes" id="UP000054560"/>
    </source>
</evidence>
<sequence length="288" mass="32168">MVVPLGQYLSSASEVSSGDDDCPDIMSDSDTSSDENIVWLTMSHCLLKSASLRRPASAARTDASDDSSDQSCWSLISGSSDDTDSDHSTVSLSRPRAHNKRPYPARRLKTAALNEHVRYESFTIPTQVTNYGLKSVMAKSSTGSKSRIFGPKHGEHTEQDTVPAKVLPQAKDMEGVFLPRLPDLVNRIDLPNHALDDLDKPEKIEECDRHANKCFEFDRSGLRQLAKEAIKSEADLAQLEALIEGRAYDKQKHRIMKVDPIKLYPLERASLPHESVVRRIRALTTLRW</sequence>
<evidence type="ECO:0000256" key="1">
    <source>
        <dbReference type="SAM" id="MobiDB-lite"/>
    </source>
</evidence>
<evidence type="ECO:0000313" key="2">
    <source>
        <dbReference type="EMBL" id="KNC74983.1"/>
    </source>
</evidence>
<proteinExistence type="predicted"/>
<dbReference type="RefSeq" id="XP_014148885.1">
    <property type="nucleotide sequence ID" value="XM_014293410.1"/>
</dbReference>
<organism evidence="2 3">
    <name type="scientific">Sphaeroforma arctica JP610</name>
    <dbReference type="NCBI Taxonomy" id="667725"/>
    <lineage>
        <taxon>Eukaryota</taxon>
        <taxon>Ichthyosporea</taxon>
        <taxon>Ichthyophonida</taxon>
        <taxon>Sphaeroforma</taxon>
    </lineage>
</organism>
<reference evidence="2 3" key="1">
    <citation type="submission" date="2011-02" db="EMBL/GenBank/DDBJ databases">
        <title>The Genome Sequence of Sphaeroforma arctica JP610.</title>
        <authorList>
            <consortium name="The Broad Institute Genome Sequencing Platform"/>
            <person name="Russ C."/>
            <person name="Cuomo C."/>
            <person name="Young S.K."/>
            <person name="Zeng Q."/>
            <person name="Gargeya S."/>
            <person name="Alvarado L."/>
            <person name="Berlin A."/>
            <person name="Chapman S.B."/>
            <person name="Chen Z."/>
            <person name="Freedman E."/>
            <person name="Gellesch M."/>
            <person name="Goldberg J."/>
            <person name="Griggs A."/>
            <person name="Gujja S."/>
            <person name="Heilman E."/>
            <person name="Heiman D."/>
            <person name="Howarth C."/>
            <person name="Mehta T."/>
            <person name="Neiman D."/>
            <person name="Pearson M."/>
            <person name="Roberts A."/>
            <person name="Saif S."/>
            <person name="Shea T."/>
            <person name="Shenoy N."/>
            <person name="Sisk P."/>
            <person name="Stolte C."/>
            <person name="Sykes S."/>
            <person name="White J."/>
            <person name="Yandava C."/>
            <person name="Burger G."/>
            <person name="Gray M.W."/>
            <person name="Holland P.W.H."/>
            <person name="King N."/>
            <person name="Lang F.B.F."/>
            <person name="Roger A.J."/>
            <person name="Ruiz-Trillo I."/>
            <person name="Haas B."/>
            <person name="Nusbaum C."/>
            <person name="Birren B."/>
        </authorList>
    </citation>
    <scope>NUCLEOTIDE SEQUENCE [LARGE SCALE GENOMIC DNA]</scope>
    <source>
        <strain evidence="2 3">JP610</strain>
    </source>
</reference>
<feature type="region of interest" description="Disordered" evidence="1">
    <location>
        <begin position="60"/>
        <end position="102"/>
    </location>
</feature>
<dbReference type="AlphaFoldDB" id="A0A0L0FG09"/>
<protein>
    <submittedName>
        <fullName evidence="2">Uncharacterized protein</fullName>
    </submittedName>
</protein>